<dbReference type="Proteomes" id="UP000789901">
    <property type="component" value="Unassembled WGS sequence"/>
</dbReference>
<reference evidence="1 2" key="1">
    <citation type="submission" date="2021-06" db="EMBL/GenBank/DDBJ databases">
        <authorList>
            <person name="Kallberg Y."/>
            <person name="Tangrot J."/>
            <person name="Rosling A."/>
        </authorList>
    </citation>
    <scope>NUCLEOTIDE SEQUENCE [LARGE SCALE GENOMIC DNA]</scope>
    <source>
        <strain evidence="1 2">120-4 pot B 10/14</strain>
    </source>
</reference>
<name>A0ABM8W3J9_GIGMA</name>
<accession>A0ABM8W3J9</accession>
<evidence type="ECO:0000313" key="2">
    <source>
        <dbReference type="Proteomes" id="UP000789901"/>
    </source>
</evidence>
<organism evidence="1 2">
    <name type="scientific">Gigaspora margarita</name>
    <dbReference type="NCBI Taxonomy" id="4874"/>
    <lineage>
        <taxon>Eukaryota</taxon>
        <taxon>Fungi</taxon>
        <taxon>Fungi incertae sedis</taxon>
        <taxon>Mucoromycota</taxon>
        <taxon>Glomeromycotina</taxon>
        <taxon>Glomeromycetes</taxon>
        <taxon>Diversisporales</taxon>
        <taxon>Gigasporaceae</taxon>
        <taxon>Gigaspora</taxon>
    </lineage>
</organism>
<dbReference type="EMBL" id="CAJVQB010000979">
    <property type="protein sequence ID" value="CAG8515872.1"/>
    <property type="molecule type" value="Genomic_DNA"/>
</dbReference>
<comment type="caution">
    <text evidence="1">The sequence shown here is derived from an EMBL/GenBank/DDBJ whole genome shotgun (WGS) entry which is preliminary data.</text>
</comment>
<sequence length="92" mass="10845">MVKDKTENIYKNICSNRSWNGQVQEDYTELETPIYTTKRKSSARDIETESIPETHRTVQIKKKKMERGDIYASDWAPRNSEAYFNKEHGPEC</sequence>
<gene>
    <name evidence="1" type="ORF">GMARGA_LOCUS2913</name>
</gene>
<keyword evidence="2" id="KW-1185">Reference proteome</keyword>
<protein>
    <submittedName>
        <fullName evidence="1">16949_t:CDS:1</fullName>
    </submittedName>
</protein>
<evidence type="ECO:0000313" key="1">
    <source>
        <dbReference type="EMBL" id="CAG8515872.1"/>
    </source>
</evidence>
<proteinExistence type="predicted"/>